<keyword evidence="4" id="KW-1185">Reference proteome</keyword>
<dbReference type="OrthoDB" id="40953at2759"/>
<dbReference type="SUPFAM" id="SSF49899">
    <property type="entry name" value="Concanavalin A-like lectins/glucanases"/>
    <property type="match status" value="1"/>
</dbReference>
<dbReference type="InParanoid" id="D8LCT7"/>
<organism evidence="3 4">
    <name type="scientific">Ectocarpus siliculosus</name>
    <name type="common">Brown alga</name>
    <name type="synonym">Conferva siliculosa</name>
    <dbReference type="NCBI Taxonomy" id="2880"/>
    <lineage>
        <taxon>Eukaryota</taxon>
        <taxon>Sar</taxon>
        <taxon>Stramenopiles</taxon>
        <taxon>Ochrophyta</taxon>
        <taxon>PX clade</taxon>
        <taxon>Phaeophyceae</taxon>
        <taxon>Ectocarpales</taxon>
        <taxon>Ectocarpaceae</taxon>
        <taxon>Ectocarpus</taxon>
    </lineage>
</organism>
<sequence length="133" mass="13597">MTLPPGGTVSLGVSRRPPPDDASGELLSRSKLGDGEKTWGFCTSDGGAAGTLKEGDVIGIALDFTDLPMLFFTRGGDPLGEGDELAVMRIRGTVYPAFGVGGGAALSVAFAGDSLAHTPPRKCEALIVGQDMM</sequence>
<evidence type="ECO:0000256" key="1">
    <source>
        <dbReference type="SAM" id="MobiDB-lite"/>
    </source>
</evidence>
<dbReference type="InterPro" id="IPR013320">
    <property type="entry name" value="ConA-like_dom_sf"/>
</dbReference>
<proteinExistence type="predicted"/>
<gene>
    <name evidence="3" type="ORF">Esi_0111_0011</name>
</gene>
<dbReference type="InterPro" id="IPR001870">
    <property type="entry name" value="B30.2/SPRY"/>
</dbReference>
<reference evidence="3 4" key="1">
    <citation type="journal article" date="2010" name="Nature">
        <title>The Ectocarpus genome and the independent evolution of multicellularity in brown algae.</title>
        <authorList>
            <person name="Cock J.M."/>
            <person name="Sterck L."/>
            <person name="Rouze P."/>
            <person name="Scornet D."/>
            <person name="Allen A.E."/>
            <person name="Amoutzias G."/>
            <person name="Anthouard V."/>
            <person name="Artiguenave F."/>
            <person name="Aury J.M."/>
            <person name="Badger J.H."/>
            <person name="Beszteri B."/>
            <person name="Billiau K."/>
            <person name="Bonnet E."/>
            <person name="Bothwell J.H."/>
            <person name="Bowler C."/>
            <person name="Boyen C."/>
            <person name="Brownlee C."/>
            <person name="Carrano C.J."/>
            <person name="Charrier B."/>
            <person name="Cho G.Y."/>
            <person name="Coelho S.M."/>
            <person name="Collen J."/>
            <person name="Corre E."/>
            <person name="Da Silva C."/>
            <person name="Delage L."/>
            <person name="Delaroque N."/>
            <person name="Dittami S.M."/>
            <person name="Doulbeau S."/>
            <person name="Elias M."/>
            <person name="Farnham G."/>
            <person name="Gachon C.M."/>
            <person name="Gschloessl B."/>
            <person name="Heesch S."/>
            <person name="Jabbari K."/>
            <person name="Jubin C."/>
            <person name="Kawai H."/>
            <person name="Kimura K."/>
            <person name="Kloareg B."/>
            <person name="Kupper F.C."/>
            <person name="Lang D."/>
            <person name="Le Bail A."/>
            <person name="Leblanc C."/>
            <person name="Lerouge P."/>
            <person name="Lohr M."/>
            <person name="Lopez P.J."/>
            <person name="Martens C."/>
            <person name="Maumus F."/>
            <person name="Michel G."/>
            <person name="Miranda-Saavedra D."/>
            <person name="Morales J."/>
            <person name="Moreau H."/>
            <person name="Motomura T."/>
            <person name="Nagasato C."/>
            <person name="Napoli C.A."/>
            <person name="Nelson D.R."/>
            <person name="Nyvall-Collen P."/>
            <person name="Peters A.F."/>
            <person name="Pommier C."/>
            <person name="Potin P."/>
            <person name="Poulain J."/>
            <person name="Quesneville H."/>
            <person name="Read B."/>
            <person name="Rensing S.A."/>
            <person name="Ritter A."/>
            <person name="Rousvoal S."/>
            <person name="Samanta M."/>
            <person name="Samson G."/>
            <person name="Schroeder D.C."/>
            <person name="Segurens B."/>
            <person name="Strittmatter M."/>
            <person name="Tonon T."/>
            <person name="Tregear J.W."/>
            <person name="Valentin K."/>
            <person name="von Dassow P."/>
            <person name="Yamagishi T."/>
            <person name="Van de Peer Y."/>
            <person name="Wincker P."/>
        </authorList>
    </citation>
    <scope>NUCLEOTIDE SEQUENCE [LARGE SCALE GENOMIC DNA]</scope>
    <source>
        <strain evidence="4">Ec32 / CCAP1310/4</strain>
    </source>
</reference>
<accession>D8LCT7</accession>
<evidence type="ECO:0000313" key="4">
    <source>
        <dbReference type="Proteomes" id="UP000002630"/>
    </source>
</evidence>
<evidence type="ECO:0000313" key="3">
    <source>
        <dbReference type="EMBL" id="CBN75479.1"/>
    </source>
</evidence>
<dbReference type="EMBL" id="FN649759">
    <property type="protein sequence ID" value="CBN75479.1"/>
    <property type="molecule type" value="Genomic_DNA"/>
</dbReference>
<dbReference type="Proteomes" id="UP000002630">
    <property type="component" value="Linkage Group LG34"/>
</dbReference>
<dbReference type="InterPro" id="IPR003877">
    <property type="entry name" value="SPRY_dom"/>
</dbReference>
<feature type="region of interest" description="Disordered" evidence="1">
    <location>
        <begin position="1"/>
        <end position="34"/>
    </location>
</feature>
<dbReference type="CDD" id="cd11709">
    <property type="entry name" value="SPRY"/>
    <property type="match status" value="1"/>
</dbReference>
<dbReference type="InterPro" id="IPR043136">
    <property type="entry name" value="B30.2/SPRY_sf"/>
</dbReference>
<feature type="domain" description="B30.2/SPRY" evidence="2">
    <location>
        <begin position="1"/>
        <end position="115"/>
    </location>
</feature>
<dbReference type="PROSITE" id="PS50188">
    <property type="entry name" value="B302_SPRY"/>
    <property type="match status" value="1"/>
</dbReference>
<dbReference type="AlphaFoldDB" id="D8LCT7"/>
<dbReference type="Pfam" id="PF00622">
    <property type="entry name" value="SPRY"/>
    <property type="match status" value="1"/>
</dbReference>
<evidence type="ECO:0000259" key="2">
    <source>
        <dbReference type="PROSITE" id="PS50188"/>
    </source>
</evidence>
<dbReference type="EMBL" id="FN647801">
    <property type="protein sequence ID" value="CBN75479.1"/>
    <property type="molecule type" value="Genomic_DNA"/>
</dbReference>
<name>D8LCT7_ECTSI</name>
<protein>
    <recommendedName>
        <fullName evidence="2">B30.2/SPRY domain-containing protein</fullName>
    </recommendedName>
</protein>
<dbReference type="Gene3D" id="2.60.120.920">
    <property type="match status" value="1"/>
</dbReference>